<evidence type="ECO:0000256" key="1">
    <source>
        <dbReference type="SAM" id="MobiDB-lite"/>
    </source>
</evidence>
<protein>
    <submittedName>
        <fullName evidence="2">Uncharacterized protein</fullName>
    </submittedName>
</protein>
<evidence type="ECO:0000313" key="2">
    <source>
        <dbReference type="EMBL" id="CAB4269528.1"/>
    </source>
</evidence>
<accession>A0A6J5U4Y2</accession>
<feature type="region of interest" description="Disordered" evidence="1">
    <location>
        <begin position="1"/>
        <end position="35"/>
    </location>
</feature>
<sequence length="112" mass="12100">MSSHILPSLRSPHRSPSPLVTEPAPPHSRFSQTYSRDPHCKISFSSVVPVPSGTSSPSSDTSLVSVSNTHLMATRAKAGVCKPNPKYAHHALVSTDDSFEPTFFSQANKLKE</sequence>
<gene>
    <name evidence="2" type="ORF">CURHAP_LOCUS15131</name>
</gene>
<feature type="compositionally biased region" description="Low complexity" evidence="1">
    <location>
        <begin position="1"/>
        <end position="19"/>
    </location>
</feature>
<dbReference type="AlphaFoldDB" id="A0A6J5U4Y2"/>
<proteinExistence type="predicted"/>
<organism evidence="2 3">
    <name type="scientific">Prunus armeniaca</name>
    <name type="common">Apricot</name>
    <name type="synonym">Armeniaca vulgaris</name>
    <dbReference type="NCBI Taxonomy" id="36596"/>
    <lineage>
        <taxon>Eukaryota</taxon>
        <taxon>Viridiplantae</taxon>
        <taxon>Streptophyta</taxon>
        <taxon>Embryophyta</taxon>
        <taxon>Tracheophyta</taxon>
        <taxon>Spermatophyta</taxon>
        <taxon>Magnoliopsida</taxon>
        <taxon>eudicotyledons</taxon>
        <taxon>Gunneridae</taxon>
        <taxon>Pentapetalae</taxon>
        <taxon>rosids</taxon>
        <taxon>fabids</taxon>
        <taxon>Rosales</taxon>
        <taxon>Rosaceae</taxon>
        <taxon>Amygdaloideae</taxon>
        <taxon>Amygdaleae</taxon>
        <taxon>Prunus</taxon>
    </lineage>
</organism>
<dbReference type="EMBL" id="CAEKDK010000002">
    <property type="protein sequence ID" value="CAB4269528.1"/>
    <property type="molecule type" value="Genomic_DNA"/>
</dbReference>
<reference evidence="2 3" key="1">
    <citation type="submission" date="2020-05" db="EMBL/GenBank/DDBJ databases">
        <authorList>
            <person name="Campoy J."/>
            <person name="Schneeberger K."/>
            <person name="Spophaly S."/>
        </authorList>
    </citation>
    <scope>NUCLEOTIDE SEQUENCE [LARGE SCALE GENOMIC DNA]</scope>
    <source>
        <strain evidence="2">PruArmRojPasFocal</strain>
    </source>
</reference>
<name>A0A6J5U4Y2_PRUAR</name>
<evidence type="ECO:0000313" key="3">
    <source>
        <dbReference type="Proteomes" id="UP000507222"/>
    </source>
</evidence>
<dbReference type="Proteomes" id="UP000507222">
    <property type="component" value="Unassembled WGS sequence"/>
</dbReference>